<keyword evidence="2" id="KW-0732">Signal</keyword>
<keyword evidence="4" id="KW-1185">Reference proteome</keyword>
<name>A0A251QAC7_PRUPE</name>
<gene>
    <name evidence="3" type="ORF">PRUPE_2G010900</name>
</gene>
<evidence type="ECO:0000313" key="3">
    <source>
        <dbReference type="EMBL" id="ONI20350.1"/>
    </source>
</evidence>
<proteinExistence type="predicted"/>
<feature type="signal peptide" evidence="2">
    <location>
        <begin position="1"/>
        <end position="30"/>
    </location>
</feature>
<dbReference type="EMBL" id="CM007652">
    <property type="protein sequence ID" value="ONI20350.1"/>
    <property type="molecule type" value="Genomic_DNA"/>
</dbReference>
<dbReference type="PANTHER" id="PTHR33659">
    <property type="entry name" value="PROTEIN, PUTATIVE-RELATED-RELATED"/>
    <property type="match status" value="1"/>
</dbReference>
<dbReference type="Gramene" id="ONI20350">
    <property type="protein sequence ID" value="ONI20350"/>
    <property type="gene ID" value="PRUPE_2G010900"/>
</dbReference>
<dbReference type="Proteomes" id="UP000006882">
    <property type="component" value="Chromosome G2"/>
</dbReference>
<reference evidence="3 4" key="1">
    <citation type="journal article" date="2013" name="Nat. Genet.">
        <title>The high-quality draft genome of peach (Prunus persica) identifies unique patterns of genetic diversity, domestication and genome evolution.</title>
        <authorList>
            <consortium name="International Peach Genome Initiative"/>
            <person name="Verde I."/>
            <person name="Abbott A.G."/>
            <person name="Scalabrin S."/>
            <person name="Jung S."/>
            <person name="Shu S."/>
            <person name="Marroni F."/>
            <person name="Zhebentyayeva T."/>
            <person name="Dettori M.T."/>
            <person name="Grimwood J."/>
            <person name="Cattonaro F."/>
            <person name="Zuccolo A."/>
            <person name="Rossini L."/>
            <person name="Jenkins J."/>
            <person name="Vendramin E."/>
            <person name="Meisel L.A."/>
            <person name="Decroocq V."/>
            <person name="Sosinski B."/>
            <person name="Prochnik S."/>
            <person name="Mitros T."/>
            <person name="Policriti A."/>
            <person name="Cipriani G."/>
            <person name="Dondini L."/>
            <person name="Ficklin S."/>
            <person name="Goodstein D.M."/>
            <person name="Xuan P."/>
            <person name="Del Fabbro C."/>
            <person name="Aramini V."/>
            <person name="Copetti D."/>
            <person name="Gonzalez S."/>
            <person name="Horner D.S."/>
            <person name="Falchi R."/>
            <person name="Lucas S."/>
            <person name="Mica E."/>
            <person name="Maldonado J."/>
            <person name="Lazzari B."/>
            <person name="Bielenberg D."/>
            <person name="Pirona R."/>
            <person name="Miculan M."/>
            <person name="Barakat A."/>
            <person name="Testolin R."/>
            <person name="Stella A."/>
            <person name="Tartarini S."/>
            <person name="Tonutti P."/>
            <person name="Arus P."/>
            <person name="Orellana A."/>
            <person name="Wells C."/>
            <person name="Main D."/>
            <person name="Vizzotto G."/>
            <person name="Silva H."/>
            <person name="Salamini F."/>
            <person name="Schmutz J."/>
            <person name="Morgante M."/>
            <person name="Rokhsar D.S."/>
        </authorList>
    </citation>
    <scope>NUCLEOTIDE SEQUENCE [LARGE SCALE GENOMIC DNA]</scope>
    <source>
        <strain evidence="4">cv. Nemared</strain>
    </source>
</reference>
<evidence type="ECO:0000256" key="2">
    <source>
        <dbReference type="SAM" id="SignalP"/>
    </source>
</evidence>
<keyword evidence="1" id="KW-1133">Transmembrane helix</keyword>
<dbReference type="AlphaFoldDB" id="A0A251QAC7"/>
<evidence type="ECO:0000256" key="1">
    <source>
        <dbReference type="SAM" id="Phobius"/>
    </source>
</evidence>
<evidence type="ECO:0000313" key="4">
    <source>
        <dbReference type="Proteomes" id="UP000006882"/>
    </source>
</evidence>
<organism evidence="3 4">
    <name type="scientific">Prunus persica</name>
    <name type="common">Peach</name>
    <name type="synonym">Amygdalus persica</name>
    <dbReference type="NCBI Taxonomy" id="3760"/>
    <lineage>
        <taxon>Eukaryota</taxon>
        <taxon>Viridiplantae</taxon>
        <taxon>Streptophyta</taxon>
        <taxon>Embryophyta</taxon>
        <taxon>Tracheophyta</taxon>
        <taxon>Spermatophyta</taxon>
        <taxon>Magnoliopsida</taxon>
        <taxon>eudicotyledons</taxon>
        <taxon>Gunneridae</taxon>
        <taxon>Pentapetalae</taxon>
        <taxon>rosids</taxon>
        <taxon>fabids</taxon>
        <taxon>Rosales</taxon>
        <taxon>Rosaceae</taxon>
        <taxon>Amygdaloideae</taxon>
        <taxon>Amygdaleae</taxon>
        <taxon>Prunus</taxon>
    </lineage>
</organism>
<protein>
    <submittedName>
        <fullName evidence="3">Uncharacterized protein</fullName>
    </submittedName>
</protein>
<accession>A0A251QAC7</accession>
<dbReference type="PANTHER" id="PTHR33659:SF1">
    <property type="entry name" value="PROTEIN, PUTATIVE-RELATED"/>
    <property type="match status" value="1"/>
</dbReference>
<sequence length="73" mass="7643">MAHLSSSVMKMKVLVFAFAVVAFFAAVSSAQDFDAAPAPAPAQDKGAAHSVVASRAMFLCLPFFVSMVALLNH</sequence>
<keyword evidence="1" id="KW-0812">Transmembrane</keyword>
<feature type="transmembrane region" description="Helical" evidence="1">
    <location>
        <begin position="52"/>
        <end position="71"/>
    </location>
</feature>
<keyword evidence="1" id="KW-0472">Membrane</keyword>
<feature type="chain" id="PRO_5011970494" evidence="2">
    <location>
        <begin position="31"/>
        <end position="73"/>
    </location>
</feature>